<evidence type="ECO:0000256" key="10">
    <source>
        <dbReference type="ARBA" id="ARBA00024342"/>
    </source>
</evidence>
<dbReference type="InterPro" id="IPR004100">
    <property type="entry name" value="ATPase_F1/V1/A1_a/bsu_N"/>
</dbReference>
<dbReference type="InterPro" id="IPR050053">
    <property type="entry name" value="ATPase_alpha/beta_chains"/>
</dbReference>
<evidence type="ECO:0000256" key="13">
    <source>
        <dbReference type="ARBA" id="ARBA00034006"/>
    </source>
</evidence>
<dbReference type="GO" id="GO:0005737">
    <property type="term" value="C:cytoplasm"/>
    <property type="evidence" value="ECO:0007669"/>
    <property type="project" value="UniProtKB-SubCell"/>
</dbReference>
<dbReference type="OrthoDB" id="9802718at2"/>
<dbReference type="InterPro" id="IPR000194">
    <property type="entry name" value="ATPase_F1/V1/A1_a/bsu_nucl-bd"/>
</dbReference>
<dbReference type="SUPFAM" id="SSF52540">
    <property type="entry name" value="P-loop containing nucleoside triphosphate hydrolases"/>
    <property type="match status" value="1"/>
</dbReference>
<evidence type="ECO:0000256" key="11">
    <source>
        <dbReference type="ARBA" id="ARBA00024382"/>
    </source>
</evidence>
<dbReference type="Pfam" id="PF18269">
    <property type="entry name" value="T3SS_ATPase_C"/>
    <property type="match status" value="1"/>
</dbReference>
<keyword evidence="5" id="KW-0067">ATP-binding</keyword>
<dbReference type="STRING" id="39480.EUAN_05390"/>
<dbReference type="FunFam" id="3.40.50.12240:FF:000002">
    <property type="entry name" value="Flagellum-specific ATP synthase FliI"/>
    <property type="match status" value="1"/>
</dbReference>
<keyword evidence="9" id="KW-0406">Ion transport</keyword>
<dbReference type="GO" id="GO:0030254">
    <property type="term" value="P:protein secretion by the type III secretion system"/>
    <property type="evidence" value="ECO:0007669"/>
    <property type="project" value="InterPro"/>
</dbReference>
<keyword evidence="7" id="KW-1278">Translocase</keyword>
<dbReference type="InterPro" id="IPR013380">
    <property type="entry name" value="ATPase_T3SS_SctN"/>
</dbReference>
<dbReference type="NCBIfam" id="TIGR01026">
    <property type="entry name" value="fliI_yscN"/>
    <property type="match status" value="1"/>
</dbReference>
<dbReference type="AlphaFoldDB" id="A0A1S1V8M0"/>
<dbReference type="InterPro" id="IPR003593">
    <property type="entry name" value="AAA+_ATPase"/>
</dbReference>
<keyword evidence="4" id="KW-0547">Nucleotide-binding</keyword>
<evidence type="ECO:0000256" key="2">
    <source>
        <dbReference type="ARBA" id="ARBA00022448"/>
    </source>
</evidence>
<evidence type="ECO:0000256" key="5">
    <source>
        <dbReference type="ARBA" id="ARBA00022840"/>
    </source>
</evidence>
<dbReference type="GO" id="GO:0071973">
    <property type="term" value="P:bacterial-type flagellum-dependent cell motility"/>
    <property type="evidence" value="ECO:0007669"/>
    <property type="project" value="InterPro"/>
</dbReference>
<dbReference type="PROSITE" id="PS00152">
    <property type="entry name" value="ATPASE_ALPHA_BETA"/>
    <property type="match status" value="1"/>
</dbReference>
<keyword evidence="3" id="KW-0963">Cytoplasm</keyword>
<dbReference type="GO" id="GO:0046933">
    <property type="term" value="F:proton-transporting ATP synthase activity, rotational mechanism"/>
    <property type="evidence" value="ECO:0007669"/>
    <property type="project" value="TreeGrafter"/>
</dbReference>
<dbReference type="SMART" id="SM00382">
    <property type="entry name" value="AAA"/>
    <property type="match status" value="1"/>
</dbReference>
<dbReference type="Pfam" id="PF00006">
    <property type="entry name" value="ATP-synt_ab"/>
    <property type="match status" value="1"/>
</dbReference>
<accession>A0A1S1V8M0</accession>
<dbReference type="Pfam" id="PF02874">
    <property type="entry name" value="ATP-synt_ab_N"/>
    <property type="match status" value="1"/>
</dbReference>
<name>A0A1S1V8M0_9FIRM</name>
<comment type="catalytic activity">
    <reaction evidence="13">
        <text>ATP + H2O + cellular proteinSide 1 = ADP + phosphate + cellular proteinSide 2.</text>
        <dbReference type="EC" id="7.4.2.8"/>
    </reaction>
</comment>
<dbReference type="InterPro" id="IPR027417">
    <property type="entry name" value="P-loop_NTPase"/>
</dbReference>
<evidence type="ECO:0000256" key="1">
    <source>
        <dbReference type="ARBA" id="ARBA00004496"/>
    </source>
</evidence>
<evidence type="ECO:0000256" key="3">
    <source>
        <dbReference type="ARBA" id="ARBA00022490"/>
    </source>
</evidence>
<gene>
    <name evidence="15" type="primary">yscN</name>
    <name evidence="15" type="ORF">EUAN_05390</name>
</gene>
<keyword evidence="6" id="KW-0653">Protein transport</keyword>
<dbReference type="NCBIfam" id="TIGR02546">
    <property type="entry name" value="III_secr_ATP"/>
    <property type="match status" value="1"/>
</dbReference>
<keyword evidence="16" id="KW-1185">Reference proteome</keyword>
<comment type="caution">
    <text evidence="15">The sequence shown here is derived from an EMBL/GenBank/DDBJ whole genome shotgun (WGS) entry which is preliminary data.</text>
</comment>
<dbReference type="InterPro" id="IPR005714">
    <property type="entry name" value="ATPase_T3SS_FliI/YscN"/>
</dbReference>
<evidence type="ECO:0000313" key="15">
    <source>
        <dbReference type="EMBL" id="OHW62755.1"/>
    </source>
</evidence>
<dbReference type="GO" id="GO:0030257">
    <property type="term" value="C:type III protein secretion system complex"/>
    <property type="evidence" value="ECO:0007669"/>
    <property type="project" value="InterPro"/>
</dbReference>
<comment type="similarity">
    <text evidence="10">Belongs to the ATPase alpha/beta chains family. T3SS ATPase subfamily.</text>
</comment>
<dbReference type="GO" id="GO:0044780">
    <property type="term" value="P:bacterial-type flagellum assembly"/>
    <property type="evidence" value="ECO:0007669"/>
    <property type="project" value="InterPro"/>
</dbReference>
<evidence type="ECO:0000313" key="16">
    <source>
        <dbReference type="Proteomes" id="UP000180254"/>
    </source>
</evidence>
<dbReference type="GO" id="GO:0008564">
    <property type="term" value="F:protein-exporting ATPase activity"/>
    <property type="evidence" value="ECO:0007669"/>
    <property type="project" value="UniProtKB-EC"/>
</dbReference>
<dbReference type="EMBL" id="MKIE01000002">
    <property type="protein sequence ID" value="OHW62755.1"/>
    <property type="molecule type" value="Genomic_DNA"/>
</dbReference>
<keyword evidence="2" id="KW-0813">Transport</keyword>
<dbReference type="InterPro" id="IPR040627">
    <property type="entry name" value="T3SS_ATPase_C"/>
</dbReference>
<keyword evidence="8" id="KW-0843">Virulence</keyword>
<organism evidence="15 16">
    <name type="scientific">Andreesenia angusta</name>
    <dbReference type="NCBI Taxonomy" id="39480"/>
    <lineage>
        <taxon>Bacteria</taxon>
        <taxon>Bacillati</taxon>
        <taxon>Bacillota</taxon>
        <taxon>Tissierellia</taxon>
        <taxon>Tissierellales</taxon>
        <taxon>Gottschalkiaceae</taxon>
        <taxon>Andreesenia</taxon>
    </lineage>
</organism>
<dbReference type="InterPro" id="IPR022425">
    <property type="entry name" value="FliI_clade2"/>
</dbReference>
<sequence length="437" mass="47885">MSEINLGKYIERVRESEFIKYSGKITKVTGLTIESKGPLSSIGELCYIYPFDNSEPITGEVVGFKDEKILLMPFGDMDGIGPGSTVIASGHSLRVGVGEELLGRVIDGLGKPIDNKGPIKTEKYYPVSNTPPNPLKRKKIREVLPLGVKAIDGLLTCGKGQRIGIFAGSGVGKSTLMGMIARNAESDINVIGLIGERGREVREFIENDLKEEGLARSVLVVATSDQPALVRMKAAMLTTAIAEYFRDKGNNVTMLMDSLTRFAMAQREIGLAIGEPPVSRGFTPSVFALFPKLLERAGASDIGTITALYTVLVDGDDMNEPITDTVRGILDGHIVLSRKLASQNHYPAIDVLQSVSRVMTNICEKDHVDRSNRIKDLMATYRESEDLINIGAYRKGTNKKIDSAVEKHESIESFVTQGMHEKYSFEEIKSHMESLLE</sequence>
<dbReference type="CDD" id="cd18117">
    <property type="entry name" value="ATP-synt_flagellum-secretory_path_III_N"/>
    <property type="match status" value="1"/>
</dbReference>
<dbReference type="InterPro" id="IPR020003">
    <property type="entry name" value="ATPase_a/bsu_AS"/>
</dbReference>
<evidence type="ECO:0000256" key="8">
    <source>
        <dbReference type="ARBA" id="ARBA00023026"/>
    </source>
</evidence>
<dbReference type="GO" id="GO:0046961">
    <property type="term" value="F:proton-transporting ATPase activity, rotational mechanism"/>
    <property type="evidence" value="ECO:0007669"/>
    <property type="project" value="InterPro"/>
</dbReference>
<protein>
    <recommendedName>
        <fullName evidence="12">Type 3 secretion system ATPase</fullName>
        <ecNumber evidence="11">7.4.2.8</ecNumber>
    </recommendedName>
</protein>
<dbReference type="GO" id="GO:0016887">
    <property type="term" value="F:ATP hydrolysis activity"/>
    <property type="evidence" value="ECO:0007669"/>
    <property type="project" value="InterPro"/>
</dbReference>
<keyword evidence="15" id="KW-0378">Hydrolase</keyword>
<dbReference type="Gene3D" id="3.40.50.12240">
    <property type="match status" value="1"/>
</dbReference>
<comment type="subcellular location">
    <subcellularLocation>
        <location evidence="1">Cytoplasm</location>
    </subcellularLocation>
</comment>
<dbReference type="EC" id="7.4.2.8" evidence="11"/>
<dbReference type="Proteomes" id="UP000180254">
    <property type="component" value="Unassembled WGS sequence"/>
</dbReference>
<dbReference type="PANTHER" id="PTHR15184">
    <property type="entry name" value="ATP SYNTHASE"/>
    <property type="match status" value="1"/>
</dbReference>
<dbReference type="RefSeq" id="WP_071061431.1">
    <property type="nucleotide sequence ID" value="NZ_MKIE01000002.1"/>
</dbReference>
<evidence type="ECO:0000256" key="6">
    <source>
        <dbReference type="ARBA" id="ARBA00022927"/>
    </source>
</evidence>
<evidence type="ECO:0000256" key="12">
    <source>
        <dbReference type="ARBA" id="ARBA00024442"/>
    </source>
</evidence>
<proteinExistence type="inferred from homology"/>
<evidence type="ECO:0000259" key="14">
    <source>
        <dbReference type="SMART" id="SM00382"/>
    </source>
</evidence>
<dbReference type="GO" id="GO:0005524">
    <property type="term" value="F:ATP binding"/>
    <property type="evidence" value="ECO:0007669"/>
    <property type="project" value="UniProtKB-KW"/>
</dbReference>
<evidence type="ECO:0000256" key="4">
    <source>
        <dbReference type="ARBA" id="ARBA00022741"/>
    </source>
</evidence>
<evidence type="ECO:0000256" key="7">
    <source>
        <dbReference type="ARBA" id="ARBA00022967"/>
    </source>
</evidence>
<dbReference type="NCBIfam" id="TIGR03497">
    <property type="entry name" value="FliI_clade2"/>
    <property type="match status" value="1"/>
</dbReference>
<evidence type="ECO:0000256" key="9">
    <source>
        <dbReference type="ARBA" id="ARBA00023065"/>
    </source>
</evidence>
<dbReference type="CDD" id="cd01136">
    <property type="entry name" value="ATPase_flagellum-secretory_path_III"/>
    <property type="match status" value="1"/>
</dbReference>
<feature type="domain" description="AAA+ ATPase" evidence="14">
    <location>
        <begin position="159"/>
        <end position="340"/>
    </location>
</feature>
<reference evidence="15 16" key="1">
    <citation type="submission" date="2016-09" db="EMBL/GenBank/DDBJ databases">
        <title>Genome sequence of Eubacterium angustum.</title>
        <authorList>
            <person name="Poehlein A."/>
            <person name="Daniel R."/>
        </authorList>
    </citation>
    <scope>NUCLEOTIDE SEQUENCE [LARGE SCALE GENOMIC DNA]</scope>
    <source>
        <strain evidence="15 16">DSM 1989</strain>
    </source>
</reference>
<dbReference type="PANTHER" id="PTHR15184:SF9">
    <property type="entry name" value="SPI-1 TYPE 3 SECRETION SYSTEM ATPASE"/>
    <property type="match status" value="1"/>
</dbReference>